<proteinExistence type="predicted"/>
<name>A0ABX4S5L5_9GAMM</name>
<evidence type="ECO:0000256" key="1">
    <source>
        <dbReference type="SAM" id="MobiDB-lite"/>
    </source>
</evidence>
<sequence>MFIVCINDLNLLEDITMCQTCMQTIKKTTNNKGHTGYRMTKEDEMQEQPGVEAMTGKGLAIGSKGAV</sequence>
<dbReference type="Proteomes" id="UP000234468">
    <property type="component" value="Unassembled WGS sequence"/>
</dbReference>
<comment type="caution">
    <text evidence="2">The sequence shown here is derived from an EMBL/GenBank/DDBJ whole genome shotgun (WGS) entry which is preliminary data.</text>
</comment>
<reference evidence="2 3" key="1">
    <citation type="submission" date="2016-04" db="EMBL/GenBank/DDBJ databases">
        <title>New species of Pectobacterium.</title>
        <authorList>
            <person name="Waleron M."/>
            <person name="Misztak A.E."/>
            <person name="Waleron K."/>
        </authorList>
    </citation>
    <scope>NUCLEOTIDE SEQUENCE [LARGE SCALE GENOMIC DNA]</scope>
    <source>
        <strain evidence="2 3">IFB5232</strain>
    </source>
</reference>
<accession>A0ABX4S5L5</accession>
<dbReference type="EMBL" id="LXFV01000019">
    <property type="protein sequence ID" value="PKX85386.1"/>
    <property type="molecule type" value="Genomic_DNA"/>
</dbReference>
<evidence type="ECO:0000313" key="3">
    <source>
        <dbReference type="Proteomes" id="UP000234468"/>
    </source>
</evidence>
<protein>
    <submittedName>
        <fullName evidence="2">Uncharacterized protein</fullName>
    </submittedName>
</protein>
<keyword evidence="3" id="KW-1185">Reference proteome</keyword>
<feature type="region of interest" description="Disordered" evidence="1">
    <location>
        <begin position="32"/>
        <end position="54"/>
    </location>
</feature>
<organism evidence="2 3">
    <name type="scientific">Pectobacterium peruviense</name>
    <dbReference type="NCBI Taxonomy" id="2066479"/>
    <lineage>
        <taxon>Bacteria</taxon>
        <taxon>Pseudomonadati</taxon>
        <taxon>Pseudomonadota</taxon>
        <taxon>Gammaproteobacteria</taxon>
        <taxon>Enterobacterales</taxon>
        <taxon>Pectobacteriaceae</taxon>
        <taxon>Pectobacterium</taxon>
    </lineage>
</organism>
<evidence type="ECO:0000313" key="2">
    <source>
        <dbReference type="EMBL" id="PKX85386.1"/>
    </source>
</evidence>
<gene>
    <name evidence="2" type="ORF">A0G03_16680</name>
</gene>